<keyword evidence="6" id="KW-0472">Membrane</keyword>
<organism evidence="7 8">
    <name type="scientific">Dermatophagoides farinae</name>
    <name type="common">American house dust mite</name>
    <dbReference type="NCBI Taxonomy" id="6954"/>
    <lineage>
        <taxon>Eukaryota</taxon>
        <taxon>Metazoa</taxon>
        <taxon>Ecdysozoa</taxon>
        <taxon>Arthropoda</taxon>
        <taxon>Chelicerata</taxon>
        <taxon>Arachnida</taxon>
        <taxon>Acari</taxon>
        <taxon>Acariformes</taxon>
        <taxon>Sarcoptiformes</taxon>
        <taxon>Astigmata</taxon>
        <taxon>Psoroptidia</taxon>
        <taxon>Analgoidea</taxon>
        <taxon>Pyroglyphidae</taxon>
        <taxon>Dermatophagoidinae</taxon>
        <taxon>Dermatophagoides</taxon>
    </lineage>
</organism>
<evidence type="ECO:0000256" key="6">
    <source>
        <dbReference type="SAM" id="Phobius"/>
    </source>
</evidence>
<evidence type="ECO:0000256" key="2">
    <source>
        <dbReference type="ARBA" id="ARBA00008197"/>
    </source>
</evidence>
<comment type="similarity">
    <text evidence="2">Belongs to the PET117 family.</text>
</comment>
<evidence type="ECO:0000256" key="1">
    <source>
        <dbReference type="ARBA" id="ARBA00004173"/>
    </source>
</evidence>
<keyword evidence="4" id="KW-0496">Mitochondrion</keyword>
<keyword evidence="6" id="KW-1133">Transmembrane helix</keyword>
<comment type="subcellular location">
    <subcellularLocation>
        <location evidence="1">Mitochondrion</location>
    </subcellularLocation>
</comment>
<protein>
    <submittedName>
        <fullName evidence="7">Uncharacterized protein</fullName>
    </submittedName>
</protein>
<evidence type="ECO:0000256" key="3">
    <source>
        <dbReference type="ARBA" id="ARBA00022946"/>
    </source>
</evidence>
<dbReference type="InterPro" id="IPR031568">
    <property type="entry name" value="Pet117"/>
</dbReference>
<gene>
    <name evidence="7" type="ORF">DERF_015996</name>
</gene>
<evidence type="ECO:0000313" key="7">
    <source>
        <dbReference type="EMBL" id="KAH9491264.1"/>
    </source>
</evidence>
<proteinExistence type="inferred from homology"/>
<accession>A0A922HN53</accession>
<dbReference type="GO" id="GO:0005739">
    <property type="term" value="C:mitochondrion"/>
    <property type="evidence" value="ECO:0007669"/>
    <property type="project" value="UniProtKB-SubCell"/>
</dbReference>
<dbReference type="Pfam" id="PF15786">
    <property type="entry name" value="PET117"/>
    <property type="match status" value="1"/>
</dbReference>
<dbReference type="GO" id="GO:0033617">
    <property type="term" value="P:mitochondrial respiratory chain complex IV assembly"/>
    <property type="evidence" value="ECO:0007669"/>
    <property type="project" value="TreeGrafter"/>
</dbReference>
<dbReference type="PANTHER" id="PTHR28163:SF1">
    <property type="entry name" value="PROTEIN PET117 HOMOLOG, MITOCHONDRIAL"/>
    <property type="match status" value="1"/>
</dbReference>
<reference evidence="7" key="1">
    <citation type="submission" date="2013-05" db="EMBL/GenBank/DDBJ databases">
        <authorList>
            <person name="Yim A.K.Y."/>
            <person name="Chan T.F."/>
            <person name="Ji K.M."/>
            <person name="Liu X.Y."/>
            <person name="Zhou J.W."/>
            <person name="Li R.Q."/>
            <person name="Yang K.Y."/>
            <person name="Li J."/>
            <person name="Li M."/>
            <person name="Law P.T.W."/>
            <person name="Wu Y.L."/>
            <person name="Cai Z.L."/>
            <person name="Qin H."/>
            <person name="Bao Y."/>
            <person name="Leung R.K.K."/>
            <person name="Ng P.K.S."/>
            <person name="Zou J."/>
            <person name="Zhong X.J."/>
            <person name="Ran P.X."/>
            <person name="Zhong N.S."/>
            <person name="Liu Z.G."/>
            <person name="Tsui S.K.W."/>
        </authorList>
    </citation>
    <scope>NUCLEOTIDE SEQUENCE</scope>
    <source>
        <strain evidence="7">Derf</strain>
        <tissue evidence="7">Whole organism</tissue>
    </source>
</reference>
<name>A0A922HN53_DERFA</name>
<dbReference type="AlphaFoldDB" id="A0A922HN53"/>
<dbReference type="PANTHER" id="PTHR28163">
    <property type="entry name" value="PROTEIN PET117 HOMOLOG, MITOCHONDRIAL"/>
    <property type="match status" value="1"/>
</dbReference>
<keyword evidence="6" id="KW-0812">Transmembrane</keyword>
<keyword evidence="3" id="KW-0809">Transit peptide</keyword>
<comment type="caution">
    <text evidence="7">The sequence shown here is derived from an EMBL/GenBank/DDBJ whole genome shotgun (WGS) entry which is preliminary data.</text>
</comment>
<evidence type="ECO:0000256" key="5">
    <source>
        <dbReference type="SAM" id="MobiDB-lite"/>
    </source>
</evidence>
<keyword evidence="8" id="KW-1185">Reference proteome</keyword>
<dbReference type="EMBL" id="ASGP02000009">
    <property type="protein sequence ID" value="KAH9491264.1"/>
    <property type="molecule type" value="Genomic_DNA"/>
</dbReference>
<evidence type="ECO:0000256" key="4">
    <source>
        <dbReference type="ARBA" id="ARBA00023128"/>
    </source>
</evidence>
<dbReference type="Proteomes" id="UP000790347">
    <property type="component" value="Unassembled WGS sequence"/>
</dbReference>
<evidence type="ECO:0000313" key="8">
    <source>
        <dbReference type="Proteomes" id="UP000790347"/>
    </source>
</evidence>
<feature type="transmembrane region" description="Helical" evidence="6">
    <location>
        <begin position="20"/>
        <end position="41"/>
    </location>
</feature>
<reference evidence="7" key="2">
    <citation type="journal article" date="2022" name="Res Sq">
        <title>Comparative Genomics Reveals Insights into the Divergent Evolution of Astigmatic Mites and Household Pest Adaptations.</title>
        <authorList>
            <person name="Xiong Q."/>
            <person name="Wan A.T.-Y."/>
            <person name="Liu X.-Y."/>
            <person name="Fung C.S.-H."/>
            <person name="Xiao X."/>
            <person name="Malainual N."/>
            <person name="Hou J."/>
            <person name="Wang L."/>
            <person name="Wang M."/>
            <person name="Yang K."/>
            <person name="Cui Y."/>
            <person name="Leung E."/>
            <person name="Nong W."/>
            <person name="Shin S.-K."/>
            <person name="Au S."/>
            <person name="Jeong K.Y."/>
            <person name="Chew F.T."/>
            <person name="Hui J."/>
            <person name="Leung T.F."/>
            <person name="Tungtrongchitr A."/>
            <person name="Zhong N."/>
            <person name="Liu Z."/>
            <person name="Tsui S."/>
        </authorList>
    </citation>
    <scope>NUCLEOTIDE SEQUENCE</scope>
    <source>
        <strain evidence="7">Derf</strain>
        <tissue evidence="7">Whole organism</tissue>
    </source>
</reference>
<feature type="region of interest" description="Disordered" evidence="5">
    <location>
        <begin position="69"/>
        <end position="88"/>
    </location>
</feature>
<sequence length="88" mass="10123">MLHELITSIWKEKMSSSRSIKIAKLFLAISIIGSLALILNVHQQQIIDRQRLHEGVLRDQERQRYKQMLRDLSNNNNKSSSSPPPSAN</sequence>